<comment type="subcellular location">
    <subcellularLocation>
        <location evidence="1">Secreted</location>
    </subcellularLocation>
</comment>
<evidence type="ECO:0000313" key="3">
    <source>
        <dbReference type="EMBL" id="PZO43291.1"/>
    </source>
</evidence>
<sequence>MGGAIFVNENAKLTLNNSTFRDNSVQGGDGGTSGQSLGKNVFVRYGGIFTYQGSSEDDILSLERLNGSNDFYIMEKTSKDSADSNANGNYTVDGSNGNDTIYAVAGINGRTKTLTGGKGKDTFIINLTGETKLAFDFNTQKLSDFVNAITLPEEPGNSGSEVVSNLTHDIILDSISAGIESFVPGGALINYGIEKYLKAAEVWNNNKAIKAQIVAQREKAQKAVSDSGTKNWGKIDKDGTRDKIIIKDFQPGIDTLILPTTPDPDKYKYSLENQLGSYVNINLSIDRKQPETIVSIDNNFRGSELSNGEFANLLDDIGLLADGEFAGKLSAFKQTPIQGNDTNIPSGSRVGTYAGDRLKPSVGAIGFTGEFGDDLIEGGSGNDELYGGFNLAGRMINQMPSDLPPFCDLKNTIGSCYEDDGNDFLYGYAGNDKLYGESGNDLLDGGEGIDTLVGGTGNDLYIVDTTTDTITEKSYEGTDTIQSSITFSLANLPNLENLTLTGTTAIDGTGNSASNFIRGNEGNNTLIGVDEKSLTPRKVEIDTFYGGAGKDIFVLGSATKAYYDDGDVTTEGFSDRADIIDFSIGEDKIQLNGTNNYRLVVVGDDTKVLMKRPGNTDELIGIVKDETNLSKSDFVFVPSGSENNSNLDNSKQQTLGKNIFVAANPNNQNVEVFLIGTDDRVYLNYLRKEDQLWHEWSPDIIKQPSGKSISAIVNPQNNNLQVYLLGIDNKVHYNYFDGTWHDWSPEKIPPFVGVNP</sequence>
<dbReference type="InterPro" id="IPR018511">
    <property type="entry name" value="Hemolysin-typ_Ca-bd_CS"/>
</dbReference>
<dbReference type="SUPFAM" id="SSF51120">
    <property type="entry name" value="beta-Roll"/>
    <property type="match status" value="3"/>
</dbReference>
<dbReference type="AlphaFoldDB" id="A0A2W4Y771"/>
<dbReference type="GO" id="GO:0005576">
    <property type="term" value="C:extracellular region"/>
    <property type="evidence" value="ECO:0007669"/>
    <property type="project" value="UniProtKB-SubCell"/>
</dbReference>
<accession>A0A2W4Y771</accession>
<dbReference type="GO" id="GO:0005509">
    <property type="term" value="F:calcium ion binding"/>
    <property type="evidence" value="ECO:0007669"/>
    <property type="project" value="InterPro"/>
</dbReference>
<dbReference type="Gene3D" id="2.120.10.70">
    <property type="entry name" value="Fucose-specific lectin"/>
    <property type="match status" value="1"/>
</dbReference>
<dbReference type="InterPro" id="IPR001343">
    <property type="entry name" value="Hemolysn_Ca-bd"/>
</dbReference>
<dbReference type="PROSITE" id="PS00330">
    <property type="entry name" value="HEMOLYSIN_CALCIUM"/>
    <property type="match status" value="2"/>
</dbReference>
<reference evidence="3 4" key="1">
    <citation type="submission" date="2018-04" db="EMBL/GenBank/DDBJ databases">
        <authorList>
            <person name="Go L.Y."/>
            <person name="Mitchell J.A."/>
        </authorList>
    </citation>
    <scope>NUCLEOTIDE SEQUENCE [LARGE SCALE GENOMIC DNA]</scope>
    <source>
        <strain evidence="3">ULC066bin1</strain>
    </source>
</reference>
<keyword evidence="2" id="KW-0964">Secreted</keyword>
<reference evidence="3 4" key="2">
    <citation type="submission" date="2018-06" db="EMBL/GenBank/DDBJ databases">
        <title>Metagenomic assembly of (sub)arctic Cyanobacteria and their associated microbiome from non-axenic cultures.</title>
        <authorList>
            <person name="Baurain D."/>
        </authorList>
    </citation>
    <scope>NUCLEOTIDE SEQUENCE [LARGE SCALE GENOMIC DNA]</scope>
    <source>
        <strain evidence="3">ULC066bin1</strain>
    </source>
</reference>
<evidence type="ECO:0000256" key="2">
    <source>
        <dbReference type="ARBA" id="ARBA00022525"/>
    </source>
</evidence>
<organism evidence="3 4">
    <name type="scientific">Pseudanabaena frigida</name>
    <dbReference type="NCBI Taxonomy" id="945775"/>
    <lineage>
        <taxon>Bacteria</taxon>
        <taxon>Bacillati</taxon>
        <taxon>Cyanobacteriota</taxon>
        <taxon>Cyanophyceae</taxon>
        <taxon>Pseudanabaenales</taxon>
        <taxon>Pseudanabaenaceae</taxon>
        <taxon>Pseudanabaena</taxon>
    </lineage>
</organism>
<dbReference type="InterPro" id="IPR011049">
    <property type="entry name" value="Serralysin-like_metalloprot_C"/>
</dbReference>
<dbReference type="PANTHER" id="PTHR38340">
    <property type="entry name" value="S-LAYER PROTEIN"/>
    <property type="match status" value="1"/>
</dbReference>
<dbReference type="PANTHER" id="PTHR38340:SF1">
    <property type="entry name" value="S-LAYER PROTEIN"/>
    <property type="match status" value="1"/>
</dbReference>
<name>A0A2W4Y771_9CYAN</name>
<gene>
    <name evidence="3" type="ORF">DCF19_04900</name>
</gene>
<evidence type="ECO:0000256" key="1">
    <source>
        <dbReference type="ARBA" id="ARBA00004613"/>
    </source>
</evidence>
<dbReference type="Gene3D" id="2.150.10.10">
    <property type="entry name" value="Serralysin-like metalloprotease, C-terminal"/>
    <property type="match status" value="2"/>
</dbReference>
<protein>
    <submittedName>
        <fullName evidence="3">Uncharacterized protein</fullName>
    </submittedName>
</protein>
<dbReference type="InterPro" id="IPR050557">
    <property type="entry name" value="RTX_toxin/Mannuronan_C5-epim"/>
</dbReference>
<dbReference type="Proteomes" id="UP000249467">
    <property type="component" value="Unassembled WGS sequence"/>
</dbReference>
<proteinExistence type="predicted"/>
<evidence type="ECO:0000313" key="4">
    <source>
        <dbReference type="Proteomes" id="UP000249467"/>
    </source>
</evidence>
<dbReference type="Pfam" id="PF00353">
    <property type="entry name" value="HemolysinCabind"/>
    <property type="match status" value="5"/>
</dbReference>
<dbReference type="SUPFAM" id="SSF89372">
    <property type="entry name" value="Fucose-specific lectin"/>
    <property type="match status" value="1"/>
</dbReference>
<comment type="caution">
    <text evidence="3">The sequence shown here is derived from an EMBL/GenBank/DDBJ whole genome shotgun (WGS) entry which is preliminary data.</text>
</comment>
<dbReference type="EMBL" id="QBML01000005">
    <property type="protein sequence ID" value="PZO43291.1"/>
    <property type="molecule type" value="Genomic_DNA"/>
</dbReference>
<dbReference type="PRINTS" id="PR00313">
    <property type="entry name" value="CABNDNGRPT"/>
</dbReference>